<sequence length="54" mass="6081">MATHARCAKPERYTDLCHKAKSHACVLDHVKHTYLISISTPEDTRPCNLTVCLT</sequence>
<keyword evidence="3" id="KW-1185">Reference proteome</keyword>
<organism evidence="1 3">
    <name type="scientific">Gossypium arboreum</name>
    <name type="common">Tree cotton</name>
    <name type="synonym">Gossypium nanking</name>
    <dbReference type="NCBI Taxonomy" id="29729"/>
    <lineage>
        <taxon>Eukaryota</taxon>
        <taxon>Viridiplantae</taxon>
        <taxon>Streptophyta</taxon>
        <taxon>Embryophyta</taxon>
        <taxon>Tracheophyta</taxon>
        <taxon>Spermatophyta</taxon>
        <taxon>Magnoliopsida</taxon>
        <taxon>eudicotyledons</taxon>
        <taxon>Gunneridae</taxon>
        <taxon>Pentapetalae</taxon>
        <taxon>rosids</taxon>
        <taxon>malvids</taxon>
        <taxon>Malvales</taxon>
        <taxon>Malvaceae</taxon>
        <taxon>Malvoideae</taxon>
        <taxon>Gossypium</taxon>
    </lineage>
</organism>
<accession>A0A0B0P545</accession>
<dbReference type="Proteomes" id="UP000032142">
    <property type="component" value="Unassembled WGS sequence"/>
</dbReference>
<evidence type="ECO:0000313" key="3">
    <source>
        <dbReference type="Proteomes" id="UP000032142"/>
    </source>
</evidence>
<dbReference type="EMBL" id="KN412533">
    <property type="protein sequence ID" value="KHG19244.1"/>
    <property type="molecule type" value="Genomic_DNA"/>
</dbReference>
<name>A0A0B0P545_GOSAR</name>
<reference evidence="3" key="2">
    <citation type="submission" date="2014-09" db="EMBL/GenBank/DDBJ databases">
        <authorList>
            <person name="Mudge J."/>
            <person name="Ramaraj T."/>
            <person name="Lindquist I.E."/>
            <person name="Bharti A.K."/>
            <person name="Sundararajan A."/>
            <person name="Cameron C.T."/>
            <person name="Woodward J.E."/>
            <person name="May G.D."/>
            <person name="Brubaker C."/>
            <person name="Broadhvest J."/>
            <person name="Wilkins T.A."/>
        </authorList>
    </citation>
    <scope>NUCLEOTIDE SEQUENCE</scope>
    <source>
        <strain evidence="3">cv. AKA8401</strain>
    </source>
</reference>
<gene>
    <name evidence="1" type="ORF">F383_26315</name>
    <name evidence="2" type="ORF">F383_29608</name>
</gene>
<dbReference type="EMBL" id="KN425782">
    <property type="protein sequence ID" value="KHG23645.1"/>
    <property type="molecule type" value="Genomic_DNA"/>
</dbReference>
<evidence type="ECO:0000313" key="1">
    <source>
        <dbReference type="EMBL" id="KHG19244.1"/>
    </source>
</evidence>
<dbReference type="AlphaFoldDB" id="A0A0B0P545"/>
<protein>
    <submittedName>
        <fullName evidence="1">Uncharacterized protein</fullName>
    </submittedName>
</protein>
<evidence type="ECO:0000313" key="2">
    <source>
        <dbReference type="EMBL" id="KHG23645.1"/>
    </source>
</evidence>
<proteinExistence type="predicted"/>
<reference evidence="1" key="1">
    <citation type="submission" date="2014-09" db="EMBL/GenBank/DDBJ databases">
        <title>G. arboreum L. cv. AKA8401 A2 genome assembly version 1.0.</title>
        <authorList>
            <person name="Mudge J."/>
            <person name="Ramaraj T."/>
            <person name="Lindquist I.E."/>
            <person name="Bharti A.K."/>
            <person name="Sundararajan A."/>
            <person name="Cameron C.T."/>
            <person name="Woodward J.E."/>
            <person name="May G.D."/>
            <person name="Brubaker C."/>
            <person name="Broadhvest J."/>
            <person name="Wilkins T.A."/>
        </authorList>
    </citation>
    <scope>NUCLEOTIDE SEQUENCE</scope>
</reference>